<evidence type="ECO:0000259" key="7">
    <source>
        <dbReference type="PROSITE" id="PS50070"/>
    </source>
</evidence>
<dbReference type="Proteomes" id="UP000838412">
    <property type="component" value="Chromosome 3"/>
</dbReference>
<feature type="region of interest" description="Disordered" evidence="4">
    <location>
        <begin position="98"/>
        <end position="122"/>
    </location>
</feature>
<feature type="disulfide bond" evidence="3">
    <location>
        <begin position="67"/>
        <end position="90"/>
    </location>
</feature>
<evidence type="ECO:0000256" key="4">
    <source>
        <dbReference type="SAM" id="MobiDB-lite"/>
    </source>
</evidence>
<keyword evidence="5" id="KW-0472">Membrane</keyword>
<reference evidence="8" key="1">
    <citation type="submission" date="2022-01" db="EMBL/GenBank/DDBJ databases">
        <authorList>
            <person name="Braso-Vives M."/>
        </authorList>
    </citation>
    <scope>NUCLEOTIDE SEQUENCE</scope>
</reference>
<dbReference type="PROSITE" id="PS50070">
    <property type="entry name" value="KRINGLE_2"/>
    <property type="match status" value="4"/>
</dbReference>
<keyword evidence="9" id="KW-1185">Reference proteome</keyword>
<feature type="disulfide bond" evidence="3">
    <location>
        <begin position="284"/>
        <end position="307"/>
    </location>
</feature>
<feature type="domain" description="Kringle" evidence="7">
    <location>
        <begin position="400"/>
        <end position="453"/>
    </location>
</feature>
<dbReference type="PRINTS" id="PR00018">
    <property type="entry name" value="KRINGLE"/>
</dbReference>
<keyword evidence="2 3" id="KW-1015">Disulfide bond</keyword>
<keyword evidence="5" id="KW-1133">Transmembrane helix</keyword>
<dbReference type="EMBL" id="OV696688">
    <property type="protein sequence ID" value="CAH1256432.1"/>
    <property type="molecule type" value="Genomic_DNA"/>
</dbReference>
<dbReference type="PANTHER" id="PTHR24261">
    <property type="entry name" value="PLASMINOGEN-RELATED"/>
    <property type="match status" value="1"/>
</dbReference>
<dbReference type="AlphaFoldDB" id="A0A8K0ELP4"/>
<feature type="domain" description="Kringle" evidence="7">
    <location>
        <begin position="173"/>
        <end position="234"/>
    </location>
</feature>
<dbReference type="SUPFAM" id="SSF57440">
    <property type="entry name" value="Kringle-like"/>
    <property type="match status" value="4"/>
</dbReference>
<evidence type="ECO:0000256" key="1">
    <source>
        <dbReference type="ARBA" id="ARBA00022572"/>
    </source>
</evidence>
<accession>A0A8K0ELP4</accession>
<comment type="caution">
    <text evidence="3">Lacks conserved residue(s) required for the propagation of feature annotation.</text>
</comment>
<dbReference type="GO" id="GO:0004175">
    <property type="term" value="F:endopeptidase activity"/>
    <property type="evidence" value="ECO:0007669"/>
    <property type="project" value="TreeGrafter"/>
</dbReference>
<dbReference type="PANTHER" id="PTHR24261:SF7">
    <property type="entry name" value="KRINGLE DOMAIN-CONTAINING PROTEIN"/>
    <property type="match status" value="1"/>
</dbReference>
<proteinExistence type="predicted"/>
<feature type="transmembrane region" description="Helical" evidence="5">
    <location>
        <begin position="467"/>
        <end position="488"/>
    </location>
</feature>
<dbReference type="Gene3D" id="2.40.20.10">
    <property type="entry name" value="Plasminogen Kringle 4"/>
    <property type="match status" value="4"/>
</dbReference>
<dbReference type="InterPro" id="IPR038178">
    <property type="entry name" value="Kringle_sf"/>
</dbReference>
<evidence type="ECO:0000256" key="5">
    <source>
        <dbReference type="SAM" id="Phobius"/>
    </source>
</evidence>
<dbReference type="OrthoDB" id="41905at2759"/>
<keyword evidence="5" id="KW-0812">Transmembrane</keyword>
<gene>
    <name evidence="8" type="primary">LPA</name>
    <name evidence="8" type="ORF">BLAG_LOCUS14762</name>
</gene>
<dbReference type="GO" id="GO:0005102">
    <property type="term" value="F:signaling receptor binding"/>
    <property type="evidence" value="ECO:0007669"/>
    <property type="project" value="TreeGrafter"/>
</dbReference>
<feature type="disulfide bond" evidence="3">
    <location>
        <begin position="430"/>
        <end position="453"/>
    </location>
</feature>
<evidence type="ECO:0000256" key="3">
    <source>
        <dbReference type="PROSITE-ProRule" id="PRU00121"/>
    </source>
</evidence>
<dbReference type="InterPro" id="IPR013806">
    <property type="entry name" value="Kringle-like"/>
</dbReference>
<feature type="domain" description="Kringle" evidence="7">
    <location>
        <begin position="241"/>
        <end position="318"/>
    </location>
</feature>
<evidence type="ECO:0000256" key="2">
    <source>
        <dbReference type="ARBA" id="ARBA00023157"/>
    </source>
</evidence>
<dbReference type="GO" id="GO:0005615">
    <property type="term" value="C:extracellular space"/>
    <property type="evidence" value="ECO:0007669"/>
    <property type="project" value="TreeGrafter"/>
</dbReference>
<organism evidence="8 9">
    <name type="scientific">Branchiostoma lanceolatum</name>
    <name type="common">Common lancelet</name>
    <name type="synonym">Amphioxus lanceolatum</name>
    <dbReference type="NCBI Taxonomy" id="7740"/>
    <lineage>
        <taxon>Eukaryota</taxon>
        <taxon>Metazoa</taxon>
        <taxon>Chordata</taxon>
        <taxon>Cephalochordata</taxon>
        <taxon>Leptocardii</taxon>
        <taxon>Amphioxiformes</taxon>
        <taxon>Branchiostomatidae</taxon>
        <taxon>Branchiostoma</taxon>
    </lineage>
</organism>
<feature type="signal peptide" evidence="6">
    <location>
        <begin position="1"/>
        <end position="20"/>
    </location>
</feature>
<keyword evidence="1 3" id="KW-0420">Kringle</keyword>
<feature type="chain" id="PRO_5035423638" evidence="6">
    <location>
        <begin position="21"/>
        <end position="540"/>
    </location>
</feature>
<dbReference type="Pfam" id="PF00051">
    <property type="entry name" value="Kringle"/>
    <property type="match status" value="3"/>
</dbReference>
<feature type="compositionally biased region" description="Gly residues" evidence="4">
    <location>
        <begin position="519"/>
        <end position="528"/>
    </location>
</feature>
<dbReference type="InterPro" id="IPR000001">
    <property type="entry name" value="Kringle"/>
</dbReference>
<evidence type="ECO:0000313" key="9">
    <source>
        <dbReference type="Proteomes" id="UP000838412"/>
    </source>
</evidence>
<dbReference type="CDD" id="cd00108">
    <property type="entry name" value="KR"/>
    <property type="match status" value="3"/>
</dbReference>
<feature type="compositionally biased region" description="Polar residues" evidence="4">
    <location>
        <begin position="105"/>
        <end position="116"/>
    </location>
</feature>
<dbReference type="InterPro" id="IPR050759">
    <property type="entry name" value="Serine_protease_kringle"/>
</dbReference>
<keyword evidence="6" id="KW-0732">Signal</keyword>
<evidence type="ECO:0000256" key="6">
    <source>
        <dbReference type="SAM" id="SignalP"/>
    </source>
</evidence>
<name>A0A8K0ELP4_BRALA</name>
<protein>
    <submittedName>
        <fullName evidence="8">LPA protein</fullName>
    </submittedName>
</protein>
<feature type="domain" description="Kringle" evidence="7">
    <location>
        <begin position="24"/>
        <end position="98"/>
    </location>
</feature>
<evidence type="ECO:0000313" key="8">
    <source>
        <dbReference type="EMBL" id="CAH1256432.1"/>
    </source>
</evidence>
<dbReference type="SMART" id="SM00130">
    <property type="entry name" value="KR"/>
    <property type="match status" value="4"/>
</dbReference>
<sequence length="540" mass="59555">MARSLTWLFILAVFPISSAPERIGYNGTVNTTVSGKVCQMWDSQEPHHTGPINPYRRPHSGLEQNFCRTAGTDPCPWCYTTDPSIRWEHCFICDATSAEHDPTKSTDPPKQSSQAKVPTVNPRGNAAVNAGRSCAGGGSLHPAGLGRTGPPATAQVVERRGVGEPRGLTPYIREQVNMTISEIPCQRWDSQTPHYHALYRDLDGNFCQGYNEGSPTCPWCYTIEPGLRYDYCFDCSPERIGYNGTVNTTVSGKVCQMWDSQEPHRTGSFNPYWCPHSGLEQNFCRTPDSDPCPWCYTTDPSTRWEHCFICDSTSVPPASTNSTEPPQQTSHAKVLTVSPRGNAAVNAGRSCAGGSSLHPAGLGRTGPPAAAQVVEGRVMGEPRSVAPQLPLSTRRSLEKTCQMWDSQEPHRISFNTPYRRPHAGLEQNFCRTPDSDPCPWCYTMDPTTRWEHCFSCGANVTGQQNHWTFAVFAIGATCFSSWVIILLWECCRGRRMKLYRLNQPALRLSGQDETPRSGLGRGGEGDGGAQINRDTATSRL</sequence>
<feature type="region of interest" description="Disordered" evidence="4">
    <location>
        <begin position="510"/>
        <end position="540"/>
    </location>
</feature>